<protein>
    <submittedName>
        <fullName evidence="1">Uncharacterized protein</fullName>
    </submittedName>
</protein>
<gene>
    <name evidence="1" type="ORF">EP867_02525</name>
</gene>
<dbReference type="EMBL" id="SBLC01000003">
    <property type="protein sequence ID" value="RWY44276.1"/>
    <property type="molecule type" value="Genomic_DNA"/>
</dbReference>
<reference evidence="1 2" key="1">
    <citation type="journal article" date="2015" name="Int. J. Syst. Evol. Microbiol.">
        <title>Gemmobacter intermedius sp. nov., isolated from a white stork (Ciconia ciconia).</title>
        <authorList>
            <person name="Kampfer P."/>
            <person name="Jerzak L."/>
            <person name="Wilharm G."/>
            <person name="Golke J."/>
            <person name="Busse H.J."/>
            <person name="Glaeser S.P."/>
        </authorList>
    </citation>
    <scope>NUCLEOTIDE SEQUENCE [LARGE SCALE GENOMIC DNA]</scope>
    <source>
        <strain evidence="1 2">119/4</strain>
    </source>
</reference>
<dbReference type="SUPFAM" id="SSF109854">
    <property type="entry name" value="DinB/YfiT-like putative metalloenzymes"/>
    <property type="match status" value="1"/>
</dbReference>
<dbReference type="AlphaFoldDB" id="A0A3S3V231"/>
<name>A0A3S3V231_9RHOB</name>
<keyword evidence="2" id="KW-1185">Reference proteome</keyword>
<evidence type="ECO:0000313" key="1">
    <source>
        <dbReference type="EMBL" id="RWY44276.1"/>
    </source>
</evidence>
<evidence type="ECO:0000313" key="2">
    <source>
        <dbReference type="Proteomes" id="UP000287168"/>
    </source>
</evidence>
<dbReference type="Proteomes" id="UP000287168">
    <property type="component" value="Unassembled WGS sequence"/>
</dbReference>
<dbReference type="RefSeq" id="WP_128486637.1">
    <property type="nucleotide sequence ID" value="NZ_JBHLXB010000170.1"/>
</dbReference>
<proteinExistence type="predicted"/>
<dbReference type="InterPro" id="IPR034660">
    <property type="entry name" value="DinB/YfiT-like"/>
</dbReference>
<accession>A0A3S3V231</accession>
<sequence>MARFNRWQNHLLLEYLATLPVPRLRGLLMAREGAFGDLLSRALVRDLIWMRRLEQVSEVLHPALAEGLAQVDFSAWRRERLNVDALLVAWAARQGPEGTSGQLYWYAPESGRVVSQPLGLCLTQVFWAQGEARGRVCEYLAREGLAPDLPDLLSLPEDVEWMG</sequence>
<organism evidence="1 2">
    <name type="scientific">Falsigemmobacter intermedius</name>
    <dbReference type="NCBI Taxonomy" id="1553448"/>
    <lineage>
        <taxon>Bacteria</taxon>
        <taxon>Pseudomonadati</taxon>
        <taxon>Pseudomonadota</taxon>
        <taxon>Alphaproteobacteria</taxon>
        <taxon>Rhodobacterales</taxon>
        <taxon>Paracoccaceae</taxon>
        <taxon>Falsigemmobacter</taxon>
    </lineage>
</organism>
<comment type="caution">
    <text evidence="1">The sequence shown here is derived from an EMBL/GenBank/DDBJ whole genome shotgun (WGS) entry which is preliminary data.</text>
</comment>
<dbReference type="Gene3D" id="1.20.120.450">
    <property type="entry name" value="dinb family like domain"/>
    <property type="match status" value="1"/>
</dbReference>
<dbReference type="OrthoDB" id="9807509at2"/>